<gene>
    <name evidence="2" type="ORF">QVD17_26002</name>
</gene>
<evidence type="ECO:0000313" key="3">
    <source>
        <dbReference type="Proteomes" id="UP001229421"/>
    </source>
</evidence>
<organism evidence="2 3">
    <name type="scientific">Tagetes erecta</name>
    <name type="common">African marigold</name>
    <dbReference type="NCBI Taxonomy" id="13708"/>
    <lineage>
        <taxon>Eukaryota</taxon>
        <taxon>Viridiplantae</taxon>
        <taxon>Streptophyta</taxon>
        <taxon>Embryophyta</taxon>
        <taxon>Tracheophyta</taxon>
        <taxon>Spermatophyta</taxon>
        <taxon>Magnoliopsida</taxon>
        <taxon>eudicotyledons</taxon>
        <taxon>Gunneridae</taxon>
        <taxon>Pentapetalae</taxon>
        <taxon>asterids</taxon>
        <taxon>campanulids</taxon>
        <taxon>Asterales</taxon>
        <taxon>Asteraceae</taxon>
        <taxon>Asteroideae</taxon>
        <taxon>Heliantheae alliance</taxon>
        <taxon>Tageteae</taxon>
        <taxon>Tagetes</taxon>
    </lineage>
</organism>
<dbReference type="Proteomes" id="UP001229421">
    <property type="component" value="Unassembled WGS sequence"/>
</dbReference>
<evidence type="ECO:0000256" key="1">
    <source>
        <dbReference type="SAM" id="MobiDB-lite"/>
    </source>
</evidence>
<accession>A0AAD8NQE7</accession>
<feature type="compositionally biased region" description="Basic and acidic residues" evidence="1">
    <location>
        <begin position="1"/>
        <end position="19"/>
    </location>
</feature>
<feature type="region of interest" description="Disordered" evidence="1">
    <location>
        <begin position="1"/>
        <end position="20"/>
    </location>
</feature>
<proteinExistence type="predicted"/>
<sequence length="77" mass="9487">MDKDRRGEEWYRRGADEEKKRRRRRSLWTRTGARGRRWCVRGPVDLASFCSRGTHRWWRGLDDDLPRRLPRLLLRPP</sequence>
<reference evidence="2" key="1">
    <citation type="journal article" date="2023" name="bioRxiv">
        <title>Improved chromosome-level genome assembly for marigold (Tagetes erecta).</title>
        <authorList>
            <person name="Jiang F."/>
            <person name="Yuan L."/>
            <person name="Wang S."/>
            <person name="Wang H."/>
            <person name="Xu D."/>
            <person name="Wang A."/>
            <person name="Fan W."/>
        </authorList>
    </citation>
    <scope>NUCLEOTIDE SEQUENCE</scope>
    <source>
        <strain evidence="2">WSJ</strain>
        <tissue evidence="2">Leaf</tissue>
    </source>
</reference>
<comment type="caution">
    <text evidence="2">The sequence shown here is derived from an EMBL/GenBank/DDBJ whole genome shotgun (WGS) entry which is preliminary data.</text>
</comment>
<evidence type="ECO:0000313" key="2">
    <source>
        <dbReference type="EMBL" id="KAK1416883.1"/>
    </source>
</evidence>
<dbReference type="AlphaFoldDB" id="A0AAD8NQE7"/>
<protein>
    <submittedName>
        <fullName evidence="2">Uncharacterized protein</fullName>
    </submittedName>
</protein>
<keyword evidence="3" id="KW-1185">Reference proteome</keyword>
<name>A0AAD8NQE7_TARER</name>
<dbReference type="EMBL" id="JAUHHV010000007">
    <property type="protein sequence ID" value="KAK1416883.1"/>
    <property type="molecule type" value="Genomic_DNA"/>
</dbReference>